<evidence type="ECO:0000256" key="7">
    <source>
        <dbReference type="ARBA" id="ARBA00022840"/>
    </source>
</evidence>
<evidence type="ECO:0000259" key="12">
    <source>
        <dbReference type="Pfam" id="PF07730"/>
    </source>
</evidence>
<feature type="transmembrane region" description="Helical" evidence="10">
    <location>
        <begin position="81"/>
        <end position="109"/>
    </location>
</feature>
<keyword evidence="15" id="KW-1185">Reference proteome</keyword>
<dbReference type="RefSeq" id="WP_317643436.1">
    <property type="nucleotide sequence ID" value="NZ_AP026800.1"/>
</dbReference>
<dbReference type="InterPro" id="IPR050482">
    <property type="entry name" value="Sensor_HK_TwoCompSys"/>
</dbReference>
<feature type="region of interest" description="Disordered" evidence="9">
    <location>
        <begin position="827"/>
        <end position="851"/>
    </location>
</feature>
<evidence type="ECO:0000256" key="8">
    <source>
        <dbReference type="ARBA" id="ARBA00023012"/>
    </source>
</evidence>
<dbReference type="Pfam" id="PF23539">
    <property type="entry name" value="DUF7134"/>
    <property type="match status" value="2"/>
</dbReference>
<dbReference type="Gene3D" id="3.30.565.10">
    <property type="entry name" value="Histidine kinase-like ATPase, C-terminal domain"/>
    <property type="match status" value="1"/>
</dbReference>
<dbReference type="PANTHER" id="PTHR24421:SF10">
    <property type="entry name" value="NITRATE_NITRITE SENSOR PROTEIN NARQ"/>
    <property type="match status" value="1"/>
</dbReference>
<reference evidence="14 15" key="1">
    <citation type="journal article" date="2023" name="Microbiol. Spectr.">
        <title>Symbiosis of Carpenter Bees with Uncharacterized Lactic Acid Bacteria Showing NAD Auxotrophy.</title>
        <authorList>
            <person name="Kawasaki S."/>
            <person name="Ozawa K."/>
            <person name="Mori T."/>
            <person name="Yamamoto A."/>
            <person name="Ito M."/>
            <person name="Ohkuma M."/>
            <person name="Sakamoto M."/>
            <person name="Matsutani M."/>
        </authorList>
    </citation>
    <scope>NUCLEOTIDE SEQUENCE [LARGE SCALE GENOMIC DNA]</scope>
    <source>
        <strain evidence="14 15">KimH</strain>
    </source>
</reference>
<proteinExistence type="predicted"/>
<evidence type="ECO:0000256" key="3">
    <source>
        <dbReference type="ARBA" id="ARBA00022553"/>
    </source>
</evidence>
<keyword evidence="8" id="KW-0902">Two-component regulatory system</keyword>
<dbReference type="InterPro" id="IPR003594">
    <property type="entry name" value="HATPase_dom"/>
</dbReference>
<dbReference type="Proteomes" id="UP001321748">
    <property type="component" value="Chromosome"/>
</dbReference>
<feature type="compositionally biased region" description="Low complexity" evidence="9">
    <location>
        <begin position="491"/>
        <end position="507"/>
    </location>
</feature>
<feature type="transmembrane region" description="Helical" evidence="10">
    <location>
        <begin position="582"/>
        <end position="600"/>
    </location>
</feature>
<feature type="domain" description="DUF7134" evidence="13">
    <location>
        <begin position="539"/>
        <end position="669"/>
    </location>
</feature>
<keyword evidence="10" id="KW-0812">Transmembrane</keyword>
<keyword evidence="5" id="KW-0547">Nucleotide-binding</keyword>
<keyword evidence="10" id="KW-1133">Transmembrane helix</keyword>
<dbReference type="InterPro" id="IPR011712">
    <property type="entry name" value="Sig_transdc_His_kin_sub3_dim/P"/>
</dbReference>
<evidence type="ECO:0000256" key="10">
    <source>
        <dbReference type="SAM" id="Phobius"/>
    </source>
</evidence>
<keyword evidence="3" id="KW-0597">Phosphoprotein</keyword>
<evidence type="ECO:0000256" key="4">
    <source>
        <dbReference type="ARBA" id="ARBA00022679"/>
    </source>
</evidence>
<evidence type="ECO:0000259" key="13">
    <source>
        <dbReference type="Pfam" id="PF23539"/>
    </source>
</evidence>
<feature type="transmembrane region" description="Helical" evidence="10">
    <location>
        <begin position="20"/>
        <end position="40"/>
    </location>
</feature>
<dbReference type="EMBL" id="AP026800">
    <property type="protein sequence ID" value="BDR54430.1"/>
    <property type="molecule type" value="Genomic_DNA"/>
</dbReference>
<feature type="domain" description="Histidine kinase/HSP90-like ATPase" evidence="11">
    <location>
        <begin position="395"/>
        <end position="485"/>
    </location>
</feature>
<gene>
    <name evidence="14" type="ORF">KIMH_05410</name>
</gene>
<keyword evidence="6 14" id="KW-0418">Kinase</keyword>
<accession>A0ABM8BC03</accession>
<keyword evidence="4" id="KW-0808">Transferase</keyword>
<comment type="catalytic activity">
    <reaction evidence="1">
        <text>ATP + protein L-histidine = ADP + protein N-phospho-L-histidine.</text>
        <dbReference type="EC" id="2.7.13.3"/>
    </reaction>
</comment>
<evidence type="ECO:0000313" key="15">
    <source>
        <dbReference type="Proteomes" id="UP001321748"/>
    </source>
</evidence>
<feature type="domain" description="DUF7134" evidence="13">
    <location>
        <begin position="11"/>
        <end position="130"/>
    </location>
</feature>
<evidence type="ECO:0000256" key="1">
    <source>
        <dbReference type="ARBA" id="ARBA00000085"/>
    </source>
</evidence>
<dbReference type="Pfam" id="PF07730">
    <property type="entry name" value="HisKA_3"/>
    <property type="match status" value="1"/>
</dbReference>
<feature type="transmembrane region" description="Helical" evidence="10">
    <location>
        <begin position="181"/>
        <end position="205"/>
    </location>
</feature>
<feature type="domain" description="Signal transduction histidine kinase subgroup 3 dimerisation and phosphoacceptor" evidence="12">
    <location>
        <begin position="238"/>
        <end position="296"/>
    </location>
</feature>
<sequence>MRTLKVWWGKLADWWNRHLLVRDTLLAIVMTWVLSAYSDAPIMGDGFIFASSHNLALAFSILLGFPLIIRRRWPDIAATCFVVICVIQLLIGPVLILSDAIGLIMLYSVLVYGNRKHSKRYVLMAAGLVLIEASLYSSVNNLGPLSRWSKPSPSVKLGEIESIVCRPSQGESLLEVCGPDIALNFGINILSFGTFLLLIIFLAFWNRSRKQAVTAMRERNAAIAYRQQEQAQLAASAERARIARDMHDVVAHTLSIVIVQSDAGRYAGSKNASVALQVMETIRHEAGRALRDMDKLFGSFSADEPLKQEPRPAQPVVNATNTASEQISLESAHERTAASKTNTASVSNDYQTTDYRNIGDLIHQARSVSPDLTLEHTIEGTPEPAELSAGASLVAYRCVQEALSNIRKHAGPQAHAIISERWSADNLRITINDDGRGAAQQLESPNHHGYGLVGMRERLSSIGGCLQAGPQLGGGFCVDATLPLGIVQPTATANQQQHRQQADQAPAGKHEEPVAAAAGLNTSNNDASAFKLNRIERLSGWTAKHYLLVDSLLILPFLLLLTVSDETFFTLDQNIWPQGSTIPLPAVVIETICIALPLMFRRRLPNLSAAILAVVATVELVAVPWLSTANTLILVSIYSATAYGRGKTRIWVPLTIVGELGLIFVRLRCEIKYGSPSLLAWVLGIRPGPMITETTSPKEAAAVLLSATAITCACALVLGLWRRASGSSLLLQKEREEALRQGEAQQQRLAANAERARIGAEIQAEVSATLNQVIARADAGIAIIQKAQRQGSGPDPTAVDQSFETIGREGRAALARMRQLLDILRQSGRSDAERRNADNESDLQLHPVEVA</sequence>
<evidence type="ECO:0000259" key="11">
    <source>
        <dbReference type="Pfam" id="PF02518"/>
    </source>
</evidence>
<dbReference type="SUPFAM" id="SSF55874">
    <property type="entry name" value="ATPase domain of HSP90 chaperone/DNA topoisomerase II/histidine kinase"/>
    <property type="match status" value="1"/>
</dbReference>
<evidence type="ECO:0000256" key="9">
    <source>
        <dbReference type="SAM" id="MobiDB-lite"/>
    </source>
</evidence>
<evidence type="ECO:0000256" key="5">
    <source>
        <dbReference type="ARBA" id="ARBA00022741"/>
    </source>
</evidence>
<name>A0ABM8BC03_9BIFI</name>
<keyword evidence="10" id="KW-0472">Membrane</keyword>
<dbReference type="PANTHER" id="PTHR24421">
    <property type="entry name" value="NITRATE/NITRITE SENSOR PROTEIN NARX-RELATED"/>
    <property type="match status" value="1"/>
</dbReference>
<feature type="transmembrane region" description="Helical" evidence="10">
    <location>
        <begin position="700"/>
        <end position="721"/>
    </location>
</feature>
<dbReference type="CDD" id="cd16917">
    <property type="entry name" value="HATPase_UhpB-NarQ-NarX-like"/>
    <property type="match status" value="1"/>
</dbReference>
<dbReference type="Gene3D" id="1.20.5.1930">
    <property type="match status" value="2"/>
</dbReference>
<organism evidence="14 15">
    <name type="scientific">Bombiscardovia apis</name>
    <dbReference type="NCBI Taxonomy" id="2932182"/>
    <lineage>
        <taxon>Bacteria</taxon>
        <taxon>Bacillati</taxon>
        <taxon>Actinomycetota</taxon>
        <taxon>Actinomycetes</taxon>
        <taxon>Bifidobacteriales</taxon>
        <taxon>Bifidobacteriaceae</taxon>
        <taxon>Bombiscardovia</taxon>
    </lineage>
</organism>
<dbReference type="InterPro" id="IPR055558">
    <property type="entry name" value="DUF7134"/>
</dbReference>
<dbReference type="EC" id="2.7.13.3" evidence="2"/>
<feature type="region of interest" description="Disordered" evidence="9">
    <location>
        <begin position="491"/>
        <end position="512"/>
    </location>
</feature>
<dbReference type="GO" id="GO:0016301">
    <property type="term" value="F:kinase activity"/>
    <property type="evidence" value="ECO:0007669"/>
    <property type="project" value="UniProtKB-KW"/>
</dbReference>
<protein>
    <recommendedName>
        <fullName evidence="2">histidine kinase</fullName>
        <ecNumber evidence="2">2.7.13.3</ecNumber>
    </recommendedName>
</protein>
<keyword evidence="7" id="KW-0067">ATP-binding</keyword>
<evidence type="ECO:0000256" key="2">
    <source>
        <dbReference type="ARBA" id="ARBA00012438"/>
    </source>
</evidence>
<feature type="transmembrane region" description="Helical" evidence="10">
    <location>
        <begin position="47"/>
        <end position="69"/>
    </location>
</feature>
<evidence type="ECO:0000256" key="6">
    <source>
        <dbReference type="ARBA" id="ARBA00022777"/>
    </source>
</evidence>
<dbReference type="InterPro" id="IPR036890">
    <property type="entry name" value="HATPase_C_sf"/>
</dbReference>
<feature type="compositionally biased region" description="Basic and acidic residues" evidence="9">
    <location>
        <begin position="828"/>
        <end position="838"/>
    </location>
</feature>
<evidence type="ECO:0000313" key="14">
    <source>
        <dbReference type="EMBL" id="BDR54430.1"/>
    </source>
</evidence>
<feature type="transmembrane region" description="Helical" evidence="10">
    <location>
        <begin position="607"/>
        <end position="626"/>
    </location>
</feature>
<feature type="transmembrane region" description="Helical" evidence="10">
    <location>
        <begin position="545"/>
        <end position="562"/>
    </location>
</feature>
<dbReference type="Pfam" id="PF02518">
    <property type="entry name" value="HATPase_c"/>
    <property type="match status" value="1"/>
</dbReference>